<evidence type="ECO:0000256" key="3">
    <source>
        <dbReference type="ARBA" id="ARBA00012737"/>
    </source>
</evidence>
<evidence type="ECO:0000256" key="1">
    <source>
        <dbReference type="ARBA" id="ARBA00005187"/>
    </source>
</evidence>
<keyword evidence="6" id="KW-0315">Glutamine amidotransferase</keyword>
<dbReference type="GO" id="GO:0004066">
    <property type="term" value="F:asparagine synthase (glutamine-hydrolyzing) activity"/>
    <property type="evidence" value="ECO:0007669"/>
    <property type="project" value="UniProtKB-EC"/>
</dbReference>
<accession>A0AA95NEP8</accession>
<name>A0AA95NEP8_9BURK</name>
<dbReference type="EMBL" id="CP116346">
    <property type="protein sequence ID" value="WIT10904.1"/>
    <property type="molecule type" value="Genomic_DNA"/>
</dbReference>
<protein>
    <recommendedName>
        <fullName evidence="3">asparagine synthase (glutamine-hydrolyzing)</fullName>
        <ecNumber evidence="3">6.3.5.4</ecNumber>
    </recommendedName>
</protein>
<keyword evidence="4" id="KW-0547">Nucleotide-binding</keyword>
<dbReference type="Proteomes" id="UP001177769">
    <property type="component" value="Chromosome"/>
</dbReference>
<dbReference type="SUPFAM" id="SSF56235">
    <property type="entry name" value="N-terminal nucleophile aminohydrolases (Ntn hydrolases)"/>
    <property type="match status" value="1"/>
</dbReference>
<evidence type="ECO:0000313" key="9">
    <source>
        <dbReference type="EMBL" id="WIT10904.1"/>
    </source>
</evidence>
<dbReference type="RefSeq" id="WP_285231982.1">
    <property type="nucleotide sequence ID" value="NZ_CP116346.1"/>
</dbReference>
<dbReference type="EC" id="6.3.5.4" evidence="3"/>
<dbReference type="InterPro" id="IPR051786">
    <property type="entry name" value="ASN_synthetase/amidase"/>
</dbReference>
<dbReference type="PROSITE" id="PS51278">
    <property type="entry name" value="GATASE_TYPE_2"/>
    <property type="match status" value="1"/>
</dbReference>
<dbReference type="SUPFAM" id="SSF52402">
    <property type="entry name" value="Adenine nucleotide alpha hydrolases-like"/>
    <property type="match status" value="1"/>
</dbReference>
<keyword evidence="10" id="KW-1185">Reference proteome</keyword>
<organism evidence="9 10">
    <name type="scientific">Paucibacter sediminis</name>
    <dbReference type="NCBI Taxonomy" id="3019553"/>
    <lineage>
        <taxon>Bacteria</taxon>
        <taxon>Pseudomonadati</taxon>
        <taxon>Pseudomonadota</taxon>
        <taxon>Betaproteobacteria</taxon>
        <taxon>Burkholderiales</taxon>
        <taxon>Sphaerotilaceae</taxon>
        <taxon>Roseateles</taxon>
    </lineage>
</organism>
<dbReference type="Pfam" id="PF13537">
    <property type="entry name" value="GATase_7"/>
    <property type="match status" value="1"/>
</dbReference>
<dbReference type="InterPro" id="IPR029055">
    <property type="entry name" value="Ntn_hydrolases_N"/>
</dbReference>
<dbReference type="GO" id="GO:0005524">
    <property type="term" value="F:ATP binding"/>
    <property type="evidence" value="ECO:0007669"/>
    <property type="project" value="UniProtKB-KW"/>
</dbReference>
<dbReference type="Gene3D" id="3.40.50.11350">
    <property type="match status" value="1"/>
</dbReference>
<dbReference type="NCBIfam" id="TIGR01536">
    <property type="entry name" value="asn_synth_AEB"/>
    <property type="match status" value="1"/>
</dbReference>
<keyword evidence="9" id="KW-0436">Ligase</keyword>
<dbReference type="PANTHER" id="PTHR43284:SF1">
    <property type="entry name" value="ASPARAGINE SYNTHETASE"/>
    <property type="match status" value="1"/>
</dbReference>
<sequence length="1151" mass="128227">MCGIAGIWLKEAADSGRIDRAVEHFRLSMHHRGPDAFGVHRSERAAFVNLRLAIVDRASSGNQPFYAPDGGSGIVYNGEVYNWQELRAPLEGKFPFKSHTDTEVVLASHLAQGDAAFAALNGMFGLCIWNEADKSFVLARDRFGAKPLYVYEDAHCIAFASELKGLLGLEGLDLTPDAAGLQDYLAFRYNLAPRTLFQRIEKLPAGHLLRFVNGQRRELRPYARLEITEPALSRPTHDYVEELDALLASSVKGQLMGEVPIGVLLSGGLDSSSIAAYVHKAGAHLKAYSIGFPEVNEFSFSRDVAQRFELDYVELCITQDELRGGMDRVLRELDEPIADPACFALSRLCQRIREDVTVVLSGEGGDELFAGYGHHQLATVPGLGRDQAFVEFFQRSANNIEAPQWLRDKAMPLQHLRFRPHFDRADSLLSGMQNFELHTWLPEDLMMKADKIAMAHSLEGRFPFLDLKVFEFAARLPRELKIPTPGASKQVLRDLMQPQLPRSVLERPKMGFTVPPAFFLAPLRERLAGAIEQLRHGNLDGVMDLDAVRATLTQYYEQPGSVPVFKAWNLAVLLLWWAEVLPAYLPKQLPKPLTPVITPAETPVTIHHVLCDGGLSNRFNALAFALVLRNKFGGDWRISWPINNWCGAAFHELFECELPVDELGIDHYKAREAEHLLLMHENQVGFSGEHLVINRQLQGYEDYARHFASGRSVVYYNNLIPGFASFEDLRQALAQLRPNAVAARRALDFCQQHHIGPEVVGLHIRKTDFGDRVDDQALFKQAQGSSTRFFVCSDDAEVNARFATLPNCAVFTKTAFPEKMVAEAGWNQWTQDGNGRQFPFNISRPSASVVEGFVDQLILSRTAIMSTSNSTFLHTAKLFGQTQFLGGQNAQEAAPAITPPPPMPKPAERPVTPFDLYALLNLIRPWQMNSDVKVRIGAPHDGGYVMPSSSRRSNTVLSIGIGDEVSFDDELAGLGARVLQFDHTIEGSPSRHPNCQFHRQGWGASDSAPLVSLKTMVGMLDWSQARHPILKFDTEGAEWSCLSAADSADLARFEVLTGEFHDFHQLPDRAFFDTVFGVFSKLNETHRVVHLHANNAGGMVMIGGVPFPRLLELTWMRISSASFYGHSNEPIPGPLDRPNVPQLPDLHLRAF</sequence>
<dbReference type="Gene3D" id="3.40.50.620">
    <property type="entry name" value="HUPs"/>
    <property type="match status" value="1"/>
</dbReference>
<dbReference type="InterPro" id="IPR017932">
    <property type="entry name" value="GATase_2_dom"/>
</dbReference>
<evidence type="ECO:0000259" key="8">
    <source>
        <dbReference type="PROSITE" id="PS51278"/>
    </source>
</evidence>
<dbReference type="Pfam" id="PF00733">
    <property type="entry name" value="Asn_synthase"/>
    <property type="match status" value="1"/>
</dbReference>
<dbReference type="Gene3D" id="3.60.20.10">
    <property type="entry name" value="Glutamine Phosphoribosylpyrophosphate, subunit 1, domain 1"/>
    <property type="match status" value="1"/>
</dbReference>
<evidence type="ECO:0000256" key="2">
    <source>
        <dbReference type="ARBA" id="ARBA00005752"/>
    </source>
</evidence>
<evidence type="ECO:0000256" key="7">
    <source>
        <dbReference type="ARBA" id="ARBA00048741"/>
    </source>
</evidence>
<dbReference type="PANTHER" id="PTHR43284">
    <property type="entry name" value="ASPARAGINE SYNTHETASE (GLUTAMINE-HYDROLYZING)"/>
    <property type="match status" value="1"/>
</dbReference>
<dbReference type="InterPro" id="IPR001962">
    <property type="entry name" value="Asn_synthase"/>
</dbReference>
<dbReference type="GO" id="GO:0005829">
    <property type="term" value="C:cytosol"/>
    <property type="evidence" value="ECO:0007669"/>
    <property type="project" value="TreeGrafter"/>
</dbReference>
<evidence type="ECO:0000313" key="10">
    <source>
        <dbReference type="Proteomes" id="UP001177769"/>
    </source>
</evidence>
<gene>
    <name evidence="9" type="primary">asnB</name>
    <name evidence="9" type="ORF">PFX98_18590</name>
</gene>
<evidence type="ECO:0000256" key="5">
    <source>
        <dbReference type="ARBA" id="ARBA00022840"/>
    </source>
</evidence>
<dbReference type="AlphaFoldDB" id="A0AA95NEP8"/>
<proteinExistence type="inferred from homology"/>
<comment type="pathway">
    <text evidence="1">Amino-acid biosynthesis; L-asparagine biosynthesis; L-asparagine from L-aspartate (L-Gln route): step 1/1.</text>
</comment>
<comment type="similarity">
    <text evidence="2">Belongs to the asparagine synthetase family.</text>
</comment>
<evidence type="ECO:0000256" key="4">
    <source>
        <dbReference type="ARBA" id="ARBA00022741"/>
    </source>
</evidence>
<dbReference type="GO" id="GO:0006529">
    <property type="term" value="P:asparagine biosynthetic process"/>
    <property type="evidence" value="ECO:0007669"/>
    <property type="project" value="InterPro"/>
</dbReference>
<dbReference type="InterPro" id="IPR033738">
    <property type="entry name" value="AsnB_N"/>
</dbReference>
<comment type="catalytic activity">
    <reaction evidence="7">
        <text>L-aspartate + L-glutamine + ATP + H2O = L-asparagine + L-glutamate + AMP + diphosphate + H(+)</text>
        <dbReference type="Rhea" id="RHEA:12228"/>
        <dbReference type="ChEBI" id="CHEBI:15377"/>
        <dbReference type="ChEBI" id="CHEBI:15378"/>
        <dbReference type="ChEBI" id="CHEBI:29985"/>
        <dbReference type="ChEBI" id="CHEBI:29991"/>
        <dbReference type="ChEBI" id="CHEBI:30616"/>
        <dbReference type="ChEBI" id="CHEBI:33019"/>
        <dbReference type="ChEBI" id="CHEBI:58048"/>
        <dbReference type="ChEBI" id="CHEBI:58359"/>
        <dbReference type="ChEBI" id="CHEBI:456215"/>
        <dbReference type="EC" id="6.3.5.4"/>
    </reaction>
</comment>
<dbReference type="CDD" id="cd00712">
    <property type="entry name" value="AsnB"/>
    <property type="match status" value="1"/>
</dbReference>
<dbReference type="InterPro" id="IPR006426">
    <property type="entry name" value="Asn_synth_AEB"/>
</dbReference>
<dbReference type="InterPro" id="IPR014729">
    <property type="entry name" value="Rossmann-like_a/b/a_fold"/>
</dbReference>
<evidence type="ECO:0000256" key="6">
    <source>
        <dbReference type="ARBA" id="ARBA00022962"/>
    </source>
</evidence>
<dbReference type="CDD" id="cd01991">
    <property type="entry name" value="Asn_synthase_B_C"/>
    <property type="match status" value="1"/>
</dbReference>
<reference evidence="9" key="1">
    <citation type="submission" date="2023-01" db="EMBL/GenBank/DDBJ databases">
        <title>Whole genome sequence of Paucibacter sp. S2-9 isolated from pond sediment.</title>
        <authorList>
            <person name="Jung J.Y."/>
        </authorList>
    </citation>
    <scope>NUCLEOTIDE SEQUENCE</scope>
    <source>
        <strain evidence="9">S2-9</strain>
    </source>
</reference>
<feature type="domain" description="Glutamine amidotransferase type-2" evidence="8">
    <location>
        <begin position="2"/>
        <end position="214"/>
    </location>
</feature>
<dbReference type="KEGG" id="pais:PFX98_18590"/>
<keyword evidence="5" id="KW-0067">ATP-binding</keyword>